<name>A0A4C1XD53_EUMVA</name>
<sequence length="90" mass="9432">MALKSTSPPASAFVVQRSRRRAAVRAGGRPTCFSGWNACPLVVGLVAAPCANAREVVASERIVTMMGVNAVALRARRPAAVALSRNRSGR</sequence>
<dbReference type="AlphaFoldDB" id="A0A4C1XD53"/>
<protein>
    <submittedName>
        <fullName evidence="1">Uncharacterized protein</fullName>
    </submittedName>
</protein>
<evidence type="ECO:0000313" key="2">
    <source>
        <dbReference type="Proteomes" id="UP000299102"/>
    </source>
</evidence>
<accession>A0A4C1XD53</accession>
<evidence type="ECO:0000313" key="1">
    <source>
        <dbReference type="EMBL" id="GBP61020.1"/>
    </source>
</evidence>
<dbReference type="EMBL" id="BGZK01000801">
    <property type="protein sequence ID" value="GBP61020.1"/>
    <property type="molecule type" value="Genomic_DNA"/>
</dbReference>
<gene>
    <name evidence="1" type="ORF">EVAR_51787_1</name>
</gene>
<comment type="caution">
    <text evidence="1">The sequence shown here is derived from an EMBL/GenBank/DDBJ whole genome shotgun (WGS) entry which is preliminary data.</text>
</comment>
<proteinExistence type="predicted"/>
<reference evidence="1 2" key="1">
    <citation type="journal article" date="2019" name="Commun. Biol.">
        <title>The bagworm genome reveals a unique fibroin gene that provides high tensile strength.</title>
        <authorList>
            <person name="Kono N."/>
            <person name="Nakamura H."/>
            <person name="Ohtoshi R."/>
            <person name="Tomita M."/>
            <person name="Numata K."/>
            <person name="Arakawa K."/>
        </authorList>
    </citation>
    <scope>NUCLEOTIDE SEQUENCE [LARGE SCALE GENOMIC DNA]</scope>
</reference>
<dbReference type="Proteomes" id="UP000299102">
    <property type="component" value="Unassembled WGS sequence"/>
</dbReference>
<organism evidence="1 2">
    <name type="scientific">Eumeta variegata</name>
    <name type="common">Bagworm moth</name>
    <name type="synonym">Eumeta japonica</name>
    <dbReference type="NCBI Taxonomy" id="151549"/>
    <lineage>
        <taxon>Eukaryota</taxon>
        <taxon>Metazoa</taxon>
        <taxon>Ecdysozoa</taxon>
        <taxon>Arthropoda</taxon>
        <taxon>Hexapoda</taxon>
        <taxon>Insecta</taxon>
        <taxon>Pterygota</taxon>
        <taxon>Neoptera</taxon>
        <taxon>Endopterygota</taxon>
        <taxon>Lepidoptera</taxon>
        <taxon>Glossata</taxon>
        <taxon>Ditrysia</taxon>
        <taxon>Tineoidea</taxon>
        <taxon>Psychidae</taxon>
        <taxon>Oiketicinae</taxon>
        <taxon>Eumeta</taxon>
    </lineage>
</organism>
<keyword evidence="2" id="KW-1185">Reference proteome</keyword>